<sequence>MCSSKKVYIFHITCLALLSYVHPYVISFIHFFSLLTCKCILDLESWKILIRRTDYSKGAATWKLELQ</sequence>
<protein>
    <submittedName>
        <fullName evidence="1">Uncharacterized protein</fullName>
    </submittedName>
</protein>
<reference evidence="1" key="2">
    <citation type="journal article" date="2015" name="Data Brief">
        <title>Shoot transcriptome of the giant reed, Arundo donax.</title>
        <authorList>
            <person name="Barrero R.A."/>
            <person name="Guerrero F.D."/>
            <person name="Moolhuijzen P."/>
            <person name="Goolsby J.A."/>
            <person name="Tidwell J."/>
            <person name="Bellgard S.E."/>
            <person name="Bellgard M.I."/>
        </authorList>
    </citation>
    <scope>NUCLEOTIDE SEQUENCE</scope>
    <source>
        <tissue evidence="1">Shoot tissue taken approximately 20 cm above the soil surface</tissue>
    </source>
</reference>
<accession>A0A0A9SUQ7</accession>
<organism evidence="1">
    <name type="scientific">Arundo donax</name>
    <name type="common">Giant reed</name>
    <name type="synonym">Donax arundinaceus</name>
    <dbReference type="NCBI Taxonomy" id="35708"/>
    <lineage>
        <taxon>Eukaryota</taxon>
        <taxon>Viridiplantae</taxon>
        <taxon>Streptophyta</taxon>
        <taxon>Embryophyta</taxon>
        <taxon>Tracheophyta</taxon>
        <taxon>Spermatophyta</taxon>
        <taxon>Magnoliopsida</taxon>
        <taxon>Liliopsida</taxon>
        <taxon>Poales</taxon>
        <taxon>Poaceae</taxon>
        <taxon>PACMAD clade</taxon>
        <taxon>Arundinoideae</taxon>
        <taxon>Arundineae</taxon>
        <taxon>Arundo</taxon>
    </lineage>
</organism>
<name>A0A0A9SUQ7_ARUDO</name>
<proteinExistence type="predicted"/>
<reference evidence="1" key="1">
    <citation type="submission" date="2014-09" db="EMBL/GenBank/DDBJ databases">
        <authorList>
            <person name="Magalhaes I.L.F."/>
            <person name="Oliveira U."/>
            <person name="Santos F.R."/>
            <person name="Vidigal T.H.D.A."/>
            <person name="Brescovit A.D."/>
            <person name="Santos A.J."/>
        </authorList>
    </citation>
    <scope>NUCLEOTIDE SEQUENCE</scope>
    <source>
        <tissue evidence="1">Shoot tissue taken approximately 20 cm above the soil surface</tissue>
    </source>
</reference>
<evidence type="ECO:0000313" key="1">
    <source>
        <dbReference type="EMBL" id="JAD20828.1"/>
    </source>
</evidence>
<dbReference type="EMBL" id="GBRH01277067">
    <property type="protein sequence ID" value="JAD20828.1"/>
    <property type="molecule type" value="Transcribed_RNA"/>
</dbReference>
<dbReference type="AlphaFoldDB" id="A0A0A9SUQ7"/>